<proteinExistence type="predicted"/>
<dbReference type="InterPro" id="IPR011990">
    <property type="entry name" value="TPR-like_helical_dom_sf"/>
</dbReference>
<keyword evidence="2" id="KW-1185">Reference proteome</keyword>
<sequence length="589" mass="66061">MLNHSRPAHTDTEMAARASLSEVLSGETSRDGKLLTFVICMLNSTAFSPKLLSSGALPRKRWTKQGLVGEAGCDGLSAALRTILSDELKLRNALEELESASTLSKTVDGNYVMDAATGCRIREAIPPEDTQFWRWQAFVVICHAVPWKYLEIISTKEWEMLTRHLEHTLQACRTRNELPAMAIAVKQDIALTLLEASRFPGKQWKLLAVTCAKEVTESMDDAYIRTCIAQRDSLLLRLAGSQQDAVDVINNPLTGSSQQHGGKMEPLMHAATGNASIQRAMNFFQDEQLAAATKSLDSWQPLHHTAAEEAVEFRIGILRARILRFQGHFNESLACLERYMDRPSEGLIFDEDLPDLVCEIADTLRELDEPLRAEQLLRNELARGSNEHRASNKSLLKLCLAEPLYAQDRFLESHEVCSDVERQSGLTKMSKLRLFITLAKLRHIQCDWDAAFNHWTQVLLVLNSFPPTSGLATRTIYLSTCDILRRQGREELELAARANVTTLERSCEDAETKHWIAGRHIALLPSIHGSEVWSGRRISEPKADTHERSALSCGLRRSFKKEICEESRAVSIVVVGKAIFPLRKKLGLM</sequence>
<evidence type="ECO:0000313" key="2">
    <source>
        <dbReference type="Proteomes" id="UP000050424"/>
    </source>
</evidence>
<comment type="caution">
    <text evidence="1">The sequence shown here is derived from an EMBL/GenBank/DDBJ whole genome shotgun (WGS) entry which is preliminary data.</text>
</comment>
<protein>
    <submittedName>
        <fullName evidence="1">Uncharacterized protein</fullName>
    </submittedName>
</protein>
<dbReference type="AlphaFoldDB" id="A0A0P7B8N7"/>
<dbReference type="Proteomes" id="UP000050424">
    <property type="component" value="Unassembled WGS sequence"/>
</dbReference>
<evidence type="ECO:0000313" key="1">
    <source>
        <dbReference type="EMBL" id="KPM36734.1"/>
    </source>
</evidence>
<dbReference type="Gene3D" id="1.25.40.10">
    <property type="entry name" value="Tetratricopeptide repeat domain"/>
    <property type="match status" value="1"/>
</dbReference>
<organism evidence="1 2">
    <name type="scientific">Neonectria ditissima</name>
    <dbReference type="NCBI Taxonomy" id="78410"/>
    <lineage>
        <taxon>Eukaryota</taxon>
        <taxon>Fungi</taxon>
        <taxon>Dikarya</taxon>
        <taxon>Ascomycota</taxon>
        <taxon>Pezizomycotina</taxon>
        <taxon>Sordariomycetes</taxon>
        <taxon>Hypocreomycetidae</taxon>
        <taxon>Hypocreales</taxon>
        <taxon>Nectriaceae</taxon>
        <taxon>Neonectria</taxon>
    </lineage>
</organism>
<name>A0A0P7B8N7_9HYPO</name>
<dbReference type="OrthoDB" id="427518at2759"/>
<dbReference type="EMBL" id="LKCW01000192">
    <property type="protein sequence ID" value="KPM36734.1"/>
    <property type="molecule type" value="Genomic_DNA"/>
</dbReference>
<accession>A0A0P7B8N7</accession>
<gene>
    <name evidence="1" type="ORF">AK830_g9823</name>
</gene>
<dbReference type="STRING" id="78410.A0A0P7B8N7"/>
<reference evidence="1 2" key="1">
    <citation type="submission" date="2015-09" db="EMBL/GenBank/DDBJ databases">
        <title>Draft genome of a European isolate of the apple canker pathogen Neonectria ditissima.</title>
        <authorList>
            <person name="Gomez-Cortecero A."/>
            <person name="Harrison R.J."/>
            <person name="Armitage A.D."/>
        </authorList>
    </citation>
    <scope>NUCLEOTIDE SEQUENCE [LARGE SCALE GENOMIC DNA]</scope>
    <source>
        <strain evidence="1 2">R09/05</strain>
    </source>
</reference>